<dbReference type="EMBL" id="JBHSSC010000009">
    <property type="protein sequence ID" value="MFC6180332.1"/>
    <property type="molecule type" value="Genomic_DNA"/>
</dbReference>
<dbReference type="Proteomes" id="UP001596282">
    <property type="component" value="Unassembled WGS sequence"/>
</dbReference>
<evidence type="ECO:0008006" key="3">
    <source>
        <dbReference type="Google" id="ProtNLM"/>
    </source>
</evidence>
<reference evidence="2" key="1">
    <citation type="journal article" date="2019" name="Int. J. Syst. Evol. Microbiol.">
        <title>The Global Catalogue of Microorganisms (GCM) 10K type strain sequencing project: providing services to taxonomists for standard genome sequencing and annotation.</title>
        <authorList>
            <consortium name="The Broad Institute Genomics Platform"/>
            <consortium name="The Broad Institute Genome Sequencing Center for Infectious Disease"/>
            <person name="Wu L."/>
            <person name="Ma J."/>
        </authorList>
    </citation>
    <scope>NUCLEOTIDE SEQUENCE [LARGE SCALE GENOMIC DNA]</scope>
    <source>
        <strain evidence="2">CCM 8933</strain>
    </source>
</reference>
<gene>
    <name evidence="1" type="ORF">ACFP5Y_03735</name>
</gene>
<protein>
    <recommendedName>
        <fullName evidence="3">Prophage protein</fullName>
    </recommendedName>
</protein>
<dbReference type="RefSeq" id="WP_137627707.1">
    <property type="nucleotide sequence ID" value="NZ_BJDJ01000003.1"/>
</dbReference>
<evidence type="ECO:0000313" key="1">
    <source>
        <dbReference type="EMBL" id="MFC6180332.1"/>
    </source>
</evidence>
<proteinExistence type="predicted"/>
<name>A0ABW1RYR9_9LACO</name>
<accession>A0ABW1RYR9</accession>
<evidence type="ECO:0000313" key="2">
    <source>
        <dbReference type="Proteomes" id="UP001596282"/>
    </source>
</evidence>
<keyword evidence="2" id="KW-1185">Reference proteome</keyword>
<sequence length="103" mass="12449">MIKVYKGWAFDEDEYKKRDINRESFKQLIERYKVGYGEENELSEYFAFDGEFLETKHCEFNELMVAFKRLPPTYNESHAQVIINKPRLEDDVICITIYDDYVE</sequence>
<comment type="caution">
    <text evidence="1">The sequence shown here is derived from an EMBL/GenBank/DDBJ whole genome shotgun (WGS) entry which is preliminary data.</text>
</comment>
<organism evidence="1 2">
    <name type="scientific">Lactiplantibacillus daowaiensis</name>
    <dbReference type="NCBI Taxonomy" id="2559918"/>
    <lineage>
        <taxon>Bacteria</taxon>
        <taxon>Bacillati</taxon>
        <taxon>Bacillota</taxon>
        <taxon>Bacilli</taxon>
        <taxon>Lactobacillales</taxon>
        <taxon>Lactobacillaceae</taxon>
        <taxon>Lactiplantibacillus</taxon>
    </lineage>
</organism>